<comment type="similarity">
    <text evidence="1 4">Belongs to the type-B carboxylesterase/lipase family.</text>
</comment>
<dbReference type="InterPro" id="IPR050309">
    <property type="entry name" value="Type-B_Carboxylest/Lipase"/>
</dbReference>
<sequence>MLTGSRLFQCVALLALSSIAGPVWGQDSLVVKTDKGKVEGSLTKDGKVRAFRGIPFAAPPIGDLRWREPQPAAKWDGVRSTKAYGAHCVQNPVFEDMLFHDPGPSEDCLTLNVWAPVGAKPGSLPVMVWVYGGGYQGGSTSENRQDGEFLARKDVVVVTMNYRMGIFGFFVHPELTAESPHHASGNYGLQDQAAALAWVSKNIEGFGGNPKNVTLFGESAGSFSVSALMASPLSRGLIAKGIGESGGALPGARGGWSTLKEREERDSAFAQAAYGTSKLSELRQMTTEDILRATGPKAMPKSPGFSPEVDGYFMPKPVEEIYAAGEQAHVPLLAGWNTNEGGKPKTTAADFREKAKTEFGDDTPKFLEVYKAGTDEEAQDSAIDLAADRFIAFGTWRWIEAQVKTGGSPVYRYHFELPNPGDRFHKVESGAFHSDEIEYVFGALDGRPEMKIRPEDRAVSELMSLYWTNFAKKSDPNGPGLPKWGAYSAADDWQVMHINVESESKPDMHRGRYLFLQEHWGKPKS</sequence>
<gene>
    <name evidence="6" type="ORF">GRAN_3192</name>
</gene>
<evidence type="ECO:0000256" key="3">
    <source>
        <dbReference type="PIRSR" id="PIRSR600997-1"/>
    </source>
</evidence>
<reference evidence="6 7" key="1">
    <citation type="submission" date="2018-11" db="EMBL/GenBank/DDBJ databases">
        <authorList>
            <person name="Mardanov A.V."/>
            <person name="Ravin N.V."/>
            <person name="Dedysh S.N."/>
        </authorList>
    </citation>
    <scope>NUCLEOTIDE SEQUENCE [LARGE SCALE GENOMIC DNA]</scope>
    <source>
        <strain evidence="6 7">AF10</strain>
    </source>
</reference>
<dbReference type="Gene3D" id="3.40.50.1820">
    <property type="entry name" value="alpha/beta hydrolase"/>
    <property type="match status" value="1"/>
</dbReference>
<reference evidence="7" key="2">
    <citation type="submission" date="2019-02" db="EMBL/GenBank/DDBJ databases">
        <title>Granulicella sibirica sp. nov., a psychrotolerant acidobacterium isolated from an organic soil layer in forested tundra, West Siberia.</title>
        <authorList>
            <person name="Oshkin I.Y."/>
            <person name="Kulichevskaya I.S."/>
            <person name="Rijpstra W.I.C."/>
            <person name="Sinninghe Damste J.S."/>
            <person name="Rakitin A.L."/>
            <person name="Ravin N.V."/>
            <person name="Dedysh S.N."/>
        </authorList>
    </citation>
    <scope>NUCLEOTIDE SEQUENCE [LARGE SCALE GENOMIC DNA]</scope>
    <source>
        <strain evidence="7">AF10</strain>
    </source>
</reference>
<accession>A0A4Q0SYN9</accession>
<evidence type="ECO:0000256" key="4">
    <source>
        <dbReference type="RuleBase" id="RU361235"/>
    </source>
</evidence>
<feature type="domain" description="Carboxylesterase type B" evidence="5">
    <location>
        <begin position="28"/>
        <end position="503"/>
    </location>
</feature>
<feature type="chain" id="PRO_5020927074" description="Carboxylic ester hydrolase" evidence="4">
    <location>
        <begin position="26"/>
        <end position="525"/>
    </location>
</feature>
<dbReference type="SUPFAM" id="SSF53474">
    <property type="entry name" value="alpha/beta-Hydrolases"/>
    <property type="match status" value="1"/>
</dbReference>
<evidence type="ECO:0000256" key="1">
    <source>
        <dbReference type="ARBA" id="ARBA00005964"/>
    </source>
</evidence>
<dbReference type="PROSITE" id="PS00941">
    <property type="entry name" value="CARBOXYLESTERASE_B_2"/>
    <property type="match status" value="1"/>
</dbReference>
<dbReference type="InterPro" id="IPR000997">
    <property type="entry name" value="Cholinesterase"/>
</dbReference>
<feature type="active site" description="Charge relay system" evidence="3">
    <location>
        <position position="433"/>
    </location>
</feature>
<feature type="active site" description="Charge relay system" evidence="3">
    <location>
        <position position="340"/>
    </location>
</feature>
<dbReference type="OrthoDB" id="9775851at2"/>
<dbReference type="PROSITE" id="PS00122">
    <property type="entry name" value="CARBOXYLESTERASE_B_1"/>
    <property type="match status" value="1"/>
</dbReference>
<proteinExistence type="inferred from homology"/>
<dbReference type="InterPro" id="IPR002018">
    <property type="entry name" value="CarbesteraseB"/>
</dbReference>
<feature type="active site" description="Acyl-ester intermediate" evidence="3">
    <location>
        <position position="219"/>
    </location>
</feature>
<feature type="signal peptide" evidence="4">
    <location>
        <begin position="1"/>
        <end position="25"/>
    </location>
</feature>
<name>A0A4Q0SYN9_9BACT</name>
<evidence type="ECO:0000259" key="5">
    <source>
        <dbReference type="Pfam" id="PF00135"/>
    </source>
</evidence>
<dbReference type="InterPro" id="IPR019826">
    <property type="entry name" value="Carboxylesterase_B_AS"/>
</dbReference>
<dbReference type="GO" id="GO:0004104">
    <property type="term" value="F:cholinesterase activity"/>
    <property type="evidence" value="ECO:0007669"/>
    <property type="project" value="InterPro"/>
</dbReference>
<dbReference type="Pfam" id="PF00135">
    <property type="entry name" value="COesterase"/>
    <property type="match status" value="1"/>
</dbReference>
<dbReference type="AlphaFoldDB" id="A0A4Q0SYN9"/>
<keyword evidence="7" id="KW-1185">Reference proteome</keyword>
<dbReference type="EC" id="3.1.1.-" evidence="4"/>
<evidence type="ECO:0000313" key="6">
    <source>
        <dbReference type="EMBL" id="RXH56335.1"/>
    </source>
</evidence>
<evidence type="ECO:0000313" key="7">
    <source>
        <dbReference type="Proteomes" id="UP000289437"/>
    </source>
</evidence>
<dbReference type="InterPro" id="IPR019819">
    <property type="entry name" value="Carboxylesterase_B_CS"/>
</dbReference>
<dbReference type="RefSeq" id="WP_128913811.1">
    <property type="nucleotide sequence ID" value="NZ_RDSM01000002.1"/>
</dbReference>
<keyword evidence="4" id="KW-0732">Signal</keyword>
<protein>
    <recommendedName>
        <fullName evidence="4">Carboxylic ester hydrolase</fullName>
        <ecNumber evidence="4">3.1.1.-</ecNumber>
    </recommendedName>
</protein>
<dbReference type="InterPro" id="IPR029058">
    <property type="entry name" value="AB_hydrolase_fold"/>
</dbReference>
<evidence type="ECO:0000256" key="2">
    <source>
        <dbReference type="ARBA" id="ARBA00022801"/>
    </source>
</evidence>
<dbReference type="PRINTS" id="PR00878">
    <property type="entry name" value="CHOLNESTRASE"/>
</dbReference>
<dbReference type="PANTHER" id="PTHR11559">
    <property type="entry name" value="CARBOXYLESTERASE"/>
    <property type="match status" value="1"/>
</dbReference>
<dbReference type="Proteomes" id="UP000289437">
    <property type="component" value="Unassembled WGS sequence"/>
</dbReference>
<dbReference type="EMBL" id="RDSM01000002">
    <property type="protein sequence ID" value="RXH56335.1"/>
    <property type="molecule type" value="Genomic_DNA"/>
</dbReference>
<organism evidence="6 7">
    <name type="scientific">Granulicella sibirica</name>
    <dbReference type="NCBI Taxonomy" id="2479048"/>
    <lineage>
        <taxon>Bacteria</taxon>
        <taxon>Pseudomonadati</taxon>
        <taxon>Acidobacteriota</taxon>
        <taxon>Terriglobia</taxon>
        <taxon>Terriglobales</taxon>
        <taxon>Acidobacteriaceae</taxon>
        <taxon>Granulicella</taxon>
    </lineage>
</organism>
<comment type="caution">
    <text evidence="6">The sequence shown here is derived from an EMBL/GenBank/DDBJ whole genome shotgun (WGS) entry which is preliminary data.</text>
</comment>
<keyword evidence="2 4" id="KW-0378">Hydrolase</keyword>